<evidence type="ECO:0000256" key="1">
    <source>
        <dbReference type="ARBA" id="ARBA00000900"/>
    </source>
</evidence>
<dbReference type="InterPro" id="IPR003613">
    <property type="entry name" value="Ubox_domain"/>
</dbReference>
<gene>
    <name evidence="10" type="ORF">R1flu_019964</name>
</gene>
<keyword evidence="5" id="KW-0863">Zinc-finger</keyword>
<feature type="repeat" description="ARM" evidence="6">
    <location>
        <begin position="487"/>
        <end position="515"/>
    </location>
</feature>
<evidence type="ECO:0000256" key="6">
    <source>
        <dbReference type="PROSITE-ProRule" id="PRU00259"/>
    </source>
</evidence>
<dbReference type="PANTHER" id="PTHR23315:SF111">
    <property type="entry name" value="U-BOX DOMAIN-CONTAINING PROTEIN 14"/>
    <property type="match status" value="1"/>
</dbReference>
<evidence type="ECO:0000256" key="4">
    <source>
        <dbReference type="ARBA" id="ARBA00022786"/>
    </source>
</evidence>
<proteinExistence type="predicted"/>
<comment type="caution">
    <text evidence="10">The sequence shown here is derived from an EMBL/GenBank/DDBJ whole genome shotgun (WGS) entry which is preliminary data.</text>
</comment>
<dbReference type="InterPro" id="IPR016024">
    <property type="entry name" value="ARM-type_fold"/>
</dbReference>
<dbReference type="Pfam" id="PF04564">
    <property type="entry name" value="U-box"/>
    <property type="match status" value="1"/>
</dbReference>
<feature type="region of interest" description="Disordered" evidence="7">
    <location>
        <begin position="425"/>
        <end position="448"/>
    </location>
</feature>
<evidence type="ECO:0000256" key="3">
    <source>
        <dbReference type="ARBA" id="ARBA00012483"/>
    </source>
</evidence>
<evidence type="ECO:0000259" key="8">
    <source>
        <dbReference type="PROSITE" id="PS50089"/>
    </source>
</evidence>
<keyword evidence="5" id="KW-0862">Zinc</keyword>
<keyword evidence="11" id="KW-1185">Reference proteome</keyword>
<dbReference type="InterPro" id="IPR001841">
    <property type="entry name" value="Znf_RING"/>
</dbReference>
<evidence type="ECO:0000256" key="2">
    <source>
        <dbReference type="ARBA" id="ARBA00004906"/>
    </source>
</evidence>
<accession>A0ABD1ZLS9</accession>
<evidence type="ECO:0000313" key="11">
    <source>
        <dbReference type="Proteomes" id="UP001605036"/>
    </source>
</evidence>
<dbReference type="SMART" id="SM00185">
    <property type="entry name" value="ARM"/>
    <property type="match status" value="5"/>
</dbReference>
<dbReference type="InterPro" id="IPR000225">
    <property type="entry name" value="Armadillo"/>
</dbReference>
<evidence type="ECO:0000259" key="9">
    <source>
        <dbReference type="PROSITE" id="PS51698"/>
    </source>
</evidence>
<dbReference type="InterPro" id="IPR013083">
    <property type="entry name" value="Znf_RING/FYVE/PHD"/>
</dbReference>
<evidence type="ECO:0000256" key="5">
    <source>
        <dbReference type="PROSITE-ProRule" id="PRU00175"/>
    </source>
</evidence>
<dbReference type="GO" id="GO:0008270">
    <property type="term" value="F:zinc ion binding"/>
    <property type="evidence" value="ECO:0007669"/>
    <property type="project" value="UniProtKB-KW"/>
</dbReference>
<dbReference type="EC" id="2.3.2.27" evidence="3"/>
<dbReference type="InterPro" id="IPR011989">
    <property type="entry name" value="ARM-like"/>
</dbReference>
<name>A0ABD1ZLS9_9MARC</name>
<dbReference type="SUPFAM" id="SSF48371">
    <property type="entry name" value="ARM repeat"/>
    <property type="match status" value="2"/>
</dbReference>
<feature type="compositionally biased region" description="Low complexity" evidence="7">
    <location>
        <begin position="427"/>
        <end position="448"/>
    </location>
</feature>
<feature type="domain" description="RING-type" evidence="8">
    <location>
        <begin position="333"/>
        <end position="372"/>
    </location>
</feature>
<dbReference type="PROSITE" id="PS50089">
    <property type="entry name" value="ZF_RING_2"/>
    <property type="match status" value="1"/>
</dbReference>
<dbReference type="EMBL" id="JBHFFA010000001">
    <property type="protein sequence ID" value="KAL2651836.1"/>
    <property type="molecule type" value="Genomic_DNA"/>
</dbReference>
<dbReference type="GO" id="GO:0061630">
    <property type="term" value="F:ubiquitin protein ligase activity"/>
    <property type="evidence" value="ECO:0007669"/>
    <property type="project" value="UniProtKB-EC"/>
</dbReference>
<comment type="pathway">
    <text evidence="2">Protein modification; protein ubiquitination.</text>
</comment>
<dbReference type="Gene3D" id="3.30.40.10">
    <property type="entry name" value="Zinc/RING finger domain, C3HC4 (zinc finger)"/>
    <property type="match status" value="1"/>
</dbReference>
<dbReference type="InterPro" id="IPR036537">
    <property type="entry name" value="Adaptor_Cbl_N_dom_sf"/>
</dbReference>
<dbReference type="Proteomes" id="UP001605036">
    <property type="component" value="Unassembled WGS sequence"/>
</dbReference>
<dbReference type="PROSITE" id="PS50176">
    <property type="entry name" value="ARM_REPEAT"/>
    <property type="match status" value="1"/>
</dbReference>
<keyword evidence="4" id="KW-0833">Ubl conjugation pathway</keyword>
<sequence>MAEFQEGFQIRSSRVRRNSCSSYGELILRSDLYAVQEIQLGKRGWTLAKHVNCNNTDKLVFDCSLAMEEGISERPSVQDLLQTIRELNVLSKDVTVFRSKCELLVSSLGVLETFLSEIESSETRISDTIRSALDGLKSALERATRALKNVRLKSKFKRLFLKKQLAGDLSSSTADILRWINKLPWGQFKTSLWREEEIGQLRLKIQRLEDPSPSHTSQDDDDEDGLAAELKEVIRAYEEAQKSTEGDTVLGSLLECLAKRLDSDVNTVIREWQEVRDEALLLRQEMQMTAEKKREMEQEILEQISGYLDNCINIQSEAAAPTFPVDPPDDFCCGICLHIMQDPVVCASEQSFCRACITKWFRINAGNETCPVTMTKVPPNLIGVSALRNLIRRWQTTVTEQHPEDIEEPGEISTGLSESVEQAVNEGRTLSLSGPGSRSTGSTRPSVGRLISSLDSASSSAEVRVILRRLSSIAQQSSGKWEIYSAKGVPIIARLLRSENSDVVEKAADVLENITFQRTGDNSDPLPDVDREELLACVCDNALDSLINGMHKGNSNTRLAAARTVVCLLENDGTREAVRRCDGVVKGLLWLANISSGVVRESKEFSLCITGLGFLADEEALCRAFSHTDQALTAAMVRLAVGPTASPKLVQETIEALRYVVEMLSPRVPGTLLDKKSLTSLVHMLRWPKSPSERSPRSYPQPKVLTEVSKNELLIILDLLSKGEEGLETAHFESFMQLLVECGLSTHLLPRITDPEASGGFVSRAITLLRRCILGSKEYPPVHYHIDFQTEMKGLVNILRGDLIQADAKHGLLEVLVFLCERRRAGPLRETFLKTGGVEALGVLGTSELREGVTRMLRLLAESHPRHKDLRTSETVKLLMNLLEDEVPLPCPNCRCQAVAALAAVIKSDDWDPSFEGLPSKQVVDMLSHKSDCRKAATSVLAKACQNGNLDLDLICNEKTIKVLLGIVRDTQDGYDAAELLINLVVWNHAVCSHLEGEDALSLLTYFRYDHGGRLTGKVMQLLLVFAKESDSTRKELMKIDGVGLLVDAIDKGRSQRESYCTNVAAVASMALKFLVKNYAPARKAVIEAELAEKTILCLLSKTSHSVRTLRRELIELLDSLLEEDTAAKIIEAEGVQALVGVLSLHDADMEEKKLVAVALRKLIETDERARFTLGRENGMKLLNDLLKEQANAPIDSGGGTEALETLIAAIEDKENLQLLLKEQCIEPVLLVWERESTNPEVERLALDFLLKLSRELAYLIWRRLQDRVRADFLVEKLSGMVLEVIETSSVDSSVENAVGIIRNISFLGPGERKVMLSQGGHAGGVVNVIVNRIRRGELETPSHEVNLSIIALEKFMDEKEGRESLLKAGGFTLLVKFLNNKCSNDAQFYAVKMLKMLVSRLNQADVCPEISRCQNDLFLGLRDILDLRRRDQCRADETDLVNFPPSCCKAEAADLIKELIIKGPRVEVCKSIRFNNTNHKLGDLQISGSKCAENARQALAAFKRFGEDRNVFPQFWR</sequence>
<feature type="domain" description="U-box" evidence="9">
    <location>
        <begin position="326"/>
        <end position="401"/>
    </location>
</feature>
<comment type="catalytic activity">
    <reaction evidence="1">
        <text>S-ubiquitinyl-[E2 ubiquitin-conjugating enzyme]-L-cysteine + [acceptor protein]-L-lysine = [E2 ubiquitin-conjugating enzyme]-L-cysteine + N(6)-ubiquitinyl-[acceptor protein]-L-lysine.</text>
        <dbReference type="EC" id="2.3.2.27"/>
    </reaction>
</comment>
<dbReference type="Gene3D" id="1.25.10.10">
    <property type="entry name" value="Leucine-rich Repeat Variant"/>
    <property type="match status" value="4"/>
</dbReference>
<protein>
    <recommendedName>
        <fullName evidence="3">RING-type E3 ubiquitin transferase</fullName>
        <ecNumber evidence="3">2.3.2.27</ecNumber>
    </recommendedName>
</protein>
<organism evidence="10 11">
    <name type="scientific">Riccia fluitans</name>
    <dbReference type="NCBI Taxonomy" id="41844"/>
    <lineage>
        <taxon>Eukaryota</taxon>
        <taxon>Viridiplantae</taxon>
        <taxon>Streptophyta</taxon>
        <taxon>Embryophyta</taxon>
        <taxon>Marchantiophyta</taxon>
        <taxon>Marchantiopsida</taxon>
        <taxon>Marchantiidae</taxon>
        <taxon>Marchantiales</taxon>
        <taxon>Ricciaceae</taxon>
        <taxon>Riccia</taxon>
    </lineage>
</organism>
<evidence type="ECO:0000313" key="10">
    <source>
        <dbReference type="EMBL" id="KAL2651836.1"/>
    </source>
</evidence>
<dbReference type="SMART" id="SM00504">
    <property type="entry name" value="Ubox"/>
    <property type="match status" value="1"/>
</dbReference>
<dbReference type="SUPFAM" id="SSF57850">
    <property type="entry name" value="RING/U-box"/>
    <property type="match status" value="1"/>
</dbReference>
<keyword evidence="5" id="KW-0479">Metal-binding</keyword>
<dbReference type="PANTHER" id="PTHR23315">
    <property type="entry name" value="U BOX DOMAIN-CONTAINING"/>
    <property type="match status" value="1"/>
</dbReference>
<dbReference type="Gene3D" id="1.20.930.20">
    <property type="entry name" value="Adaptor protein Cbl, N-terminal domain"/>
    <property type="match status" value="1"/>
</dbReference>
<reference evidence="10 11" key="1">
    <citation type="submission" date="2024-09" db="EMBL/GenBank/DDBJ databases">
        <title>Chromosome-scale assembly of Riccia fluitans.</title>
        <authorList>
            <person name="Paukszto L."/>
            <person name="Sawicki J."/>
            <person name="Karawczyk K."/>
            <person name="Piernik-Szablinska J."/>
            <person name="Szczecinska M."/>
            <person name="Mazdziarz M."/>
        </authorList>
    </citation>
    <scope>NUCLEOTIDE SEQUENCE [LARGE SCALE GENOMIC DNA]</scope>
    <source>
        <strain evidence="10">Rf_01</strain>
        <tissue evidence="10">Aerial parts of the thallus</tissue>
    </source>
</reference>
<dbReference type="Pfam" id="PF00514">
    <property type="entry name" value="Arm"/>
    <property type="match status" value="1"/>
</dbReference>
<evidence type="ECO:0000256" key="7">
    <source>
        <dbReference type="SAM" id="MobiDB-lite"/>
    </source>
</evidence>
<dbReference type="PROSITE" id="PS51698">
    <property type="entry name" value="U_BOX"/>
    <property type="match status" value="1"/>
</dbReference>